<sequence length="171" mass="19237">MQNISASTYNYNSFGFSLQTSSGDTIDLSMYNERSSEFSQTTNGNTRATTLSLSNAYGYSFSYEGNGIDANDQKEIDEAMKVIGPMMDEYLKSVEQTEANTAKLTNTAYDINALLPKSENLDTQNYANDSLLKSLDKILEQAQNQNEKMLQEAQKLFDTILKQQKGFELYM</sequence>
<dbReference type="EMBL" id="CP001816">
    <property type="protein sequence ID" value="ACZ12134.1"/>
    <property type="molecule type" value="Genomic_DNA"/>
</dbReference>
<dbReference type="RefSeq" id="WP_012856892.1">
    <property type="nucleotide sequence ID" value="NC_013512.1"/>
</dbReference>
<evidence type="ECO:0000256" key="1">
    <source>
        <dbReference type="SAM" id="Coils"/>
    </source>
</evidence>
<keyword evidence="3" id="KW-1185">Reference proteome</keyword>
<dbReference type="AlphaFoldDB" id="D1B214"/>
<accession>D1B214</accession>
<keyword evidence="2" id="KW-0418">Kinase</keyword>
<feature type="coiled-coil region" evidence="1">
    <location>
        <begin position="87"/>
        <end position="159"/>
    </location>
</feature>
<name>D1B214_SULD5</name>
<dbReference type="OrthoDB" id="5360545at2"/>
<evidence type="ECO:0000313" key="3">
    <source>
        <dbReference type="Proteomes" id="UP000002222"/>
    </source>
</evidence>
<proteinExistence type="predicted"/>
<dbReference type="Proteomes" id="UP000002222">
    <property type="component" value="Chromosome"/>
</dbReference>
<protein>
    <submittedName>
        <fullName evidence="2">Diacylglycerol kinase</fullName>
    </submittedName>
</protein>
<gene>
    <name evidence="2" type="ordered locus">Sdel_1110</name>
</gene>
<dbReference type="STRING" id="525898.Sdel_1110"/>
<reference evidence="2 3" key="2">
    <citation type="journal article" date="2010" name="Stand. Genomic Sci.">
        <title>Complete genome sequence of Sulfurospirillum deleyianum type strain (5175).</title>
        <authorList>
            <person name="Sikorski J."/>
            <person name="Lapidus A."/>
            <person name="Copeland A."/>
            <person name="Glavina Del Rio T."/>
            <person name="Nolan M."/>
            <person name="Lucas S."/>
            <person name="Chen F."/>
            <person name="Tice H."/>
            <person name="Cheng J.F."/>
            <person name="Saunders E."/>
            <person name="Bruce D."/>
            <person name="Goodwin L."/>
            <person name="Pitluck S."/>
            <person name="Ovchinnikova G."/>
            <person name="Pati A."/>
            <person name="Ivanova N."/>
            <person name="Mavromatis K."/>
            <person name="Chen A."/>
            <person name="Palaniappan K."/>
            <person name="Chain P."/>
            <person name="Land M."/>
            <person name="Hauser L."/>
            <person name="Chang Y.J."/>
            <person name="Jeffries C.D."/>
            <person name="Brettin T."/>
            <person name="Detter J.C."/>
            <person name="Han C."/>
            <person name="Rohde M."/>
            <person name="Lang E."/>
            <person name="Spring S."/>
            <person name="Goker M."/>
            <person name="Bristow J."/>
            <person name="Eisen J.A."/>
            <person name="Markowitz V."/>
            <person name="Hugenholtz P."/>
            <person name="Kyrpides N.C."/>
            <person name="Klenk H.P."/>
        </authorList>
    </citation>
    <scope>NUCLEOTIDE SEQUENCE [LARGE SCALE GENOMIC DNA]</scope>
    <source>
        <strain evidence="3">ATCC 51133 / DSM 6946 / 5175</strain>
    </source>
</reference>
<reference evidence="3" key="1">
    <citation type="submission" date="2009-11" db="EMBL/GenBank/DDBJ databases">
        <title>The complete genome of Sulfurospirillum deleyianum DSM 6946.</title>
        <authorList>
            <consortium name="US DOE Joint Genome Institute (JGI-PGF)"/>
            <person name="Lucas S."/>
            <person name="Copeland A."/>
            <person name="Lapidus A."/>
            <person name="Glavina del Rio T."/>
            <person name="Dalin E."/>
            <person name="Tice H."/>
            <person name="Bruce D."/>
            <person name="Goodwin L."/>
            <person name="Pitluck S."/>
            <person name="Kyrpides N."/>
            <person name="Mavromatis K."/>
            <person name="Ivanova N."/>
            <person name="Ovchinnikova G."/>
            <person name="Munk A.C."/>
            <person name="Lu M."/>
            <person name="Brettin T."/>
            <person name="Detter J.C."/>
            <person name="Han C."/>
            <person name="Tapia R."/>
            <person name="Larimer F."/>
            <person name="Land M."/>
            <person name="Hauser L."/>
            <person name="Markowitz V."/>
            <person name="Cheng J.F."/>
            <person name="Hugenholtz P."/>
            <person name="Woyke T."/>
            <person name="Wu D."/>
            <person name="Aumann P."/>
            <person name="Schneider S."/>
            <person name="Lang E."/>
            <person name="Spring S."/>
            <person name="Klenk H.P."/>
            <person name="Eisen J.A."/>
        </authorList>
    </citation>
    <scope>NUCLEOTIDE SEQUENCE [LARGE SCALE GENOMIC DNA]</scope>
    <source>
        <strain evidence="3">ATCC 51133 / DSM 6946 / 5175</strain>
    </source>
</reference>
<organism evidence="2 3">
    <name type="scientific">Sulfurospirillum deleyianum (strain ATCC 51133 / DSM 6946 / 5175)</name>
    <dbReference type="NCBI Taxonomy" id="525898"/>
    <lineage>
        <taxon>Bacteria</taxon>
        <taxon>Pseudomonadati</taxon>
        <taxon>Campylobacterota</taxon>
        <taxon>Epsilonproteobacteria</taxon>
        <taxon>Campylobacterales</taxon>
        <taxon>Sulfurospirillaceae</taxon>
        <taxon>Sulfurospirillum</taxon>
    </lineage>
</organism>
<dbReference type="HOGENOM" id="CLU_124321_0_0_7"/>
<keyword evidence="1" id="KW-0175">Coiled coil</keyword>
<dbReference type="eggNOG" id="ENOG5032QD7">
    <property type="taxonomic scope" value="Bacteria"/>
</dbReference>
<evidence type="ECO:0000313" key="2">
    <source>
        <dbReference type="EMBL" id="ACZ12134.1"/>
    </source>
</evidence>
<keyword evidence="2" id="KW-0808">Transferase</keyword>
<dbReference type="KEGG" id="sdl:Sdel_1110"/>
<dbReference type="GO" id="GO:0016301">
    <property type="term" value="F:kinase activity"/>
    <property type="evidence" value="ECO:0007669"/>
    <property type="project" value="UniProtKB-KW"/>
</dbReference>